<dbReference type="Gene3D" id="3.40.710.10">
    <property type="entry name" value="DD-peptidase/beta-lactamase superfamily"/>
    <property type="match status" value="1"/>
</dbReference>
<evidence type="ECO:0000256" key="10">
    <source>
        <dbReference type="ARBA" id="ARBA00023136"/>
    </source>
</evidence>
<evidence type="ECO:0000256" key="13">
    <source>
        <dbReference type="ARBA" id="ARBA00034000"/>
    </source>
</evidence>
<accession>A0ABW2UXR1</accession>
<keyword evidence="7" id="KW-0378">Hydrolase</keyword>
<keyword evidence="5 17" id="KW-0328">Glycosyltransferase</keyword>
<keyword evidence="8" id="KW-0133">Cell shape</keyword>
<sequence length="686" mass="76514">MKTLFHKLKKKHRLFYLLPIGFLALGVMFLASVYAVSFLMGAPKLANEQNTVYYSLDDTVIGEETGSENRHWVALDQMSPHLIEATLAVEDQHFYDHHGFDFKRIASAIMTDLKNLSLEEGASTLTQQYARNLFLSHQKTWWRKVKEAFYTIRLEMFYTKDELLEGYLNTIYYGHGAYGAEAASQHIFNKSASDLTVAESAMMAGIPKGPAYYSPFNNRQNAKDRQEHILDSMLAQGNITEQEQSQAARENLAFTEPGERETVSAAPYFQDTALNEAAEILDMDPEDVRSSGLAIHTTLDTRLQSQLKQSSQQEIQPGSDIEIGAMTINPDTGGIRALIGGRNYTKSPFNRATHAKRMAGSAFKPFLYYAALNHGYTPSTTLMSKPTSFKLENGEVYQPSNYNGYYADEPIPLAQALALSDNVYAVKTNLYLGTDQLVKTARQFGISGKLREVPSLALGTAAVTVDDMVTGYGMLANGGHELESHAIRKIVDRDGRTIYKREDGKQDPVLDPQTTFVLTQLMTGMFDRSLDGYMSVTGSSIADRLSRTYAGKSGTTESDSWMLGYSPSLVTGIWIGYDDNRAITRTAENAYAKEIWASFMEEAHTGDTAEAFAKPEDVVGIAIDPETGKRTTPYCDTSRTMYFKAGNAPEEYCQIHMPDDQKQHNGDAAEDTDEPGLWKRLWDRLF</sequence>
<evidence type="ECO:0000256" key="12">
    <source>
        <dbReference type="ARBA" id="ARBA00023316"/>
    </source>
</evidence>
<evidence type="ECO:0000256" key="9">
    <source>
        <dbReference type="ARBA" id="ARBA00022984"/>
    </source>
</evidence>
<dbReference type="InterPro" id="IPR050396">
    <property type="entry name" value="Glycosyltr_51/Transpeptidase"/>
</dbReference>
<dbReference type="InterPro" id="IPR023346">
    <property type="entry name" value="Lysozyme-like_dom_sf"/>
</dbReference>
<dbReference type="GO" id="GO:0016757">
    <property type="term" value="F:glycosyltransferase activity"/>
    <property type="evidence" value="ECO:0007669"/>
    <property type="project" value="UniProtKB-KW"/>
</dbReference>
<keyword evidence="12" id="KW-0961">Cell wall biogenesis/degradation</keyword>
<dbReference type="Pfam" id="PF00905">
    <property type="entry name" value="Transpeptidase"/>
    <property type="match status" value="1"/>
</dbReference>
<name>A0ABW2UXR1_9BACI</name>
<dbReference type="Pfam" id="PF00912">
    <property type="entry name" value="Transgly"/>
    <property type="match status" value="1"/>
</dbReference>
<evidence type="ECO:0000256" key="8">
    <source>
        <dbReference type="ARBA" id="ARBA00022960"/>
    </source>
</evidence>
<keyword evidence="3" id="KW-0121">Carboxypeptidase</keyword>
<keyword evidence="18" id="KW-1185">Reference proteome</keyword>
<keyword evidence="11" id="KW-0511">Multifunctional enzyme</keyword>
<comment type="catalytic activity">
    <reaction evidence="14">
        <text>[GlcNAc-(1-&gt;4)-Mur2Ac(oyl-L-Ala-gamma-D-Glu-L-Lys-D-Ala-D-Ala)](n)-di-trans,octa-cis-undecaprenyl diphosphate + beta-D-GlcNAc-(1-&gt;4)-Mur2Ac(oyl-L-Ala-gamma-D-Glu-L-Lys-D-Ala-D-Ala)-di-trans,octa-cis-undecaprenyl diphosphate = [GlcNAc-(1-&gt;4)-Mur2Ac(oyl-L-Ala-gamma-D-Glu-L-Lys-D-Ala-D-Ala)](n+1)-di-trans,octa-cis-undecaprenyl diphosphate + di-trans,octa-cis-undecaprenyl diphosphate + H(+)</text>
        <dbReference type="Rhea" id="RHEA:23708"/>
        <dbReference type="Rhea" id="RHEA-COMP:9602"/>
        <dbReference type="Rhea" id="RHEA-COMP:9603"/>
        <dbReference type="ChEBI" id="CHEBI:15378"/>
        <dbReference type="ChEBI" id="CHEBI:58405"/>
        <dbReference type="ChEBI" id="CHEBI:60033"/>
        <dbReference type="ChEBI" id="CHEBI:78435"/>
        <dbReference type="EC" id="2.4.99.28"/>
    </reaction>
</comment>
<feature type="domain" description="Glycosyl transferase family 51" evidence="16">
    <location>
        <begin position="60"/>
        <end position="233"/>
    </location>
</feature>
<protein>
    <submittedName>
        <fullName evidence="17">Transglycosylase domain-containing protein</fullName>
        <ecNumber evidence="17">2.4.-.-</ecNumber>
    </submittedName>
</protein>
<dbReference type="InterPro" id="IPR001264">
    <property type="entry name" value="Glyco_trans_51"/>
</dbReference>
<evidence type="ECO:0000256" key="5">
    <source>
        <dbReference type="ARBA" id="ARBA00022676"/>
    </source>
</evidence>
<evidence type="ECO:0000256" key="3">
    <source>
        <dbReference type="ARBA" id="ARBA00022645"/>
    </source>
</evidence>
<dbReference type="InterPro" id="IPR012338">
    <property type="entry name" value="Beta-lactam/transpept-like"/>
</dbReference>
<evidence type="ECO:0000259" key="16">
    <source>
        <dbReference type="Pfam" id="PF00912"/>
    </source>
</evidence>
<keyword evidence="9" id="KW-0573">Peptidoglycan synthesis</keyword>
<organism evidence="17 18">
    <name type="scientific">Lentibacillus kimchii</name>
    <dbReference type="NCBI Taxonomy" id="1542911"/>
    <lineage>
        <taxon>Bacteria</taxon>
        <taxon>Bacillati</taxon>
        <taxon>Bacillota</taxon>
        <taxon>Bacilli</taxon>
        <taxon>Bacillales</taxon>
        <taxon>Bacillaceae</taxon>
        <taxon>Lentibacillus</taxon>
    </lineage>
</organism>
<dbReference type="RefSeq" id="WP_382360351.1">
    <property type="nucleotide sequence ID" value="NZ_JBHTGR010000056.1"/>
</dbReference>
<evidence type="ECO:0000256" key="4">
    <source>
        <dbReference type="ARBA" id="ARBA00022670"/>
    </source>
</evidence>
<comment type="catalytic activity">
    <reaction evidence="13">
        <text>Preferential cleavage: (Ac)2-L-Lys-D-Ala-|-D-Ala. Also transpeptidation of peptidyl-alanyl moieties that are N-acyl substituents of D-alanine.</text>
        <dbReference type="EC" id="3.4.16.4"/>
    </reaction>
</comment>
<dbReference type="NCBIfam" id="TIGR02074">
    <property type="entry name" value="PBP_1a_fam"/>
    <property type="match status" value="1"/>
</dbReference>
<keyword evidence="10" id="KW-0472">Membrane</keyword>
<dbReference type="PANTHER" id="PTHR32282:SF11">
    <property type="entry name" value="PENICILLIN-BINDING PROTEIN 1B"/>
    <property type="match status" value="1"/>
</dbReference>
<comment type="caution">
    <text evidence="17">The sequence shown here is derived from an EMBL/GenBank/DDBJ whole genome shotgun (WGS) entry which is preliminary data.</text>
</comment>
<evidence type="ECO:0000256" key="7">
    <source>
        <dbReference type="ARBA" id="ARBA00022801"/>
    </source>
</evidence>
<dbReference type="SUPFAM" id="SSF56601">
    <property type="entry name" value="beta-lactamase/transpeptidase-like"/>
    <property type="match status" value="1"/>
</dbReference>
<evidence type="ECO:0000256" key="11">
    <source>
        <dbReference type="ARBA" id="ARBA00023268"/>
    </source>
</evidence>
<dbReference type="Proteomes" id="UP001596620">
    <property type="component" value="Unassembled WGS sequence"/>
</dbReference>
<comment type="subcellular location">
    <subcellularLocation>
        <location evidence="1">Cell membrane</location>
    </subcellularLocation>
</comment>
<dbReference type="EMBL" id="JBHTGR010000056">
    <property type="protein sequence ID" value="MFC7747866.1"/>
    <property type="molecule type" value="Genomic_DNA"/>
</dbReference>
<reference evidence="18" key="1">
    <citation type="journal article" date="2019" name="Int. J. Syst. Evol. Microbiol.">
        <title>The Global Catalogue of Microorganisms (GCM) 10K type strain sequencing project: providing services to taxonomists for standard genome sequencing and annotation.</title>
        <authorList>
            <consortium name="The Broad Institute Genomics Platform"/>
            <consortium name="The Broad Institute Genome Sequencing Center for Infectious Disease"/>
            <person name="Wu L."/>
            <person name="Ma J."/>
        </authorList>
    </citation>
    <scope>NUCLEOTIDE SEQUENCE [LARGE SCALE GENOMIC DNA]</scope>
    <source>
        <strain evidence="18">JCM 30234</strain>
    </source>
</reference>
<dbReference type="SUPFAM" id="SSF53955">
    <property type="entry name" value="Lysozyme-like"/>
    <property type="match status" value="1"/>
</dbReference>
<evidence type="ECO:0000259" key="15">
    <source>
        <dbReference type="Pfam" id="PF00905"/>
    </source>
</evidence>
<evidence type="ECO:0000256" key="1">
    <source>
        <dbReference type="ARBA" id="ARBA00004236"/>
    </source>
</evidence>
<evidence type="ECO:0000256" key="14">
    <source>
        <dbReference type="ARBA" id="ARBA00049902"/>
    </source>
</evidence>
<dbReference type="InterPro" id="IPR001460">
    <property type="entry name" value="PCN-bd_Tpept"/>
</dbReference>
<dbReference type="InterPro" id="IPR036950">
    <property type="entry name" value="PBP_transglycosylase"/>
</dbReference>
<evidence type="ECO:0000313" key="17">
    <source>
        <dbReference type="EMBL" id="MFC7747866.1"/>
    </source>
</evidence>
<evidence type="ECO:0000313" key="18">
    <source>
        <dbReference type="Proteomes" id="UP001596620"/>
    </source>
</evidence>
<keyword evidence="2" id="KW-1003">Cell membrane</keyword>
<dbReference type="Gene3D" id="1.10.3810.10">
    <property type="entry name" value="Biosynthetic peptidoglycan transglycosylase-like"/>
    <property type="match status" value="1"/>
</dbReference>
<dbReference type="PANTHER" id="PTHR32282">
    <property type="entry name" value="BINDING PROTEIN TRANSPEPTIDASE, PUTATIVE-RELATED"/>
    <property type="match status" value="1"/>
</dbReference>
<proteinExistence type="predicted"/>
<keyword evidence="4" id="KW-0645">Protease</keyword>
<feature type="domain" description="Penicillin-binding protein transpeptidase" evidence="15">
    <location>
        <begin position="324"/>
        <end position="568"/>
    </location>
</feature>
<keyword evidence="6 17" id="KW-0808">Transferase</keyword>
<dbReference type="EC" id="2.4.-.-" evidence="17"/>
<evidence type="ECO:0000256" key="6">
    <source>
        <dbReference type="ARBA" id="ARBA00022679"/>
    </source>
</evidence>
<evidence type="ECO:0000256" key="2">
    <source>
        <dbReference type="ARBA" id="ARBA00022475"/>
    </source>
</evidence>
<gene>
    <name evidence="17" type="ORF">ACFQU8_11775</name>
</gene>